<evidence type="ECO:0000259" key="1">
    <source>
        <dbReference type="Pfam" id="PF04961"/>
    </source>
</evidence>
<proteinExistence type="predicted"/>
<dbReference type="STRING" id="887929.HMP0721_0344"/>
<feature type="domain" description="Cyclodeaminase/cyclohydrolase" evidence="1">
    <location>
        <begin position="13"/>
        <end position="192"/>
    </location>
</feature>
<dbReference type="SUPFAM" id="SSF101262">
    <property type="entry name" value="Methenyltetrahydrofolate cyclohydrolase-like"/>
    <property type="match status" value="1"/>
</dbReference>
<dbReference type="Proteomes" id="UP000004754">
    <property type="component" value="Unassembled WGS sequence"/>
</dbReference>
<sequence length="219" mass="23055">MTKCEQTYDRMPCAEFVSALASSAPTPGGGGASALAGAVGVALGQMVAALTIGKEKYADAEDVMIALNHKAQTLREELCALIDRDAEVFAPLSDCYRMPAATAIERQAKDEAIQAYLDACCEVPLRIMTLCCEGIALAKEFAEDGSRLAVSDAGCSAAILNGALHAAALNVLINTKSMADTRRAAAYNEEANRMLAGYGALADRIYKDISKDLQPAEEV</sequence>
<dbReference type="AlphaFoldDB" id="E6MEB1"/>
<gene>
    <name evidence="2" type="ORF">HMP0721_0344</name>
</gene>
<dbReference type="HOGENOM" id="CLU_088419_0_1_9"/>
<organism evidence="2 3">
    <name type="scientific">Pseudoramibacter alactolyticus ATCC 23263</name>
    <dbReference type="NCBI Taxonomy" id="887929"/>
    <lineage>
        <taxon>Bacteria</taxon>
        <taxon>Bacillati</taxon>
        <taxon>Bacillota</taxon>
        <taxon>Clostridia</taxon>
        <taxon>Eubacteriales</taxon>
        <taxon>Eubacteriaceae</taxon>
        <taxon>Pseudoramibacter</taxon>
    </lineage>
</organism>
<dbReference type="InterPro" id="IPR007044">
    <property type="entry name" value="Cyclodeamin/CycHdrlase"/>
</dbReference>
<reference evidence="2 3" key="1">
    <citation type="submission" date="2010-12" db="EMBL/GenBank/DDBJ databases">
        <authorList>
            <person name="Muzny D."/>
            <person name="Qin X."/>
            <person name="Deng J."/>
            <person name="Jiang H."/>
            <person name="Liu Y."/>
            <person name="Qu J."/>
            <person name="Song X.-Z."/>
            <person name="Zhang L."/>
            <person name="Thornton R."/>
            <person name="Coyle M."/>
            <person name="Francisco L."/>
            <person name="Jackson L."/>
            <person name="Javaid M."/>
            <person name="Korchina V."/>
            <person name="Kovar C."/>
            <person name="Mata R."/>
            <person name="Mathew T."/>
            <person name="Ngo R."/>
            <person name="Nguyen L."/>
            <person name="Nguyen N."/>
            <person name="Okwuonu G."/>
            <person name="Ongeri F."/>
            <person name="Pham C."/>
            <person name="Simmons D."/>
            <person name="Wilczek-Boney K."/>
            <person name="Hale W."/>
            <person name="Jakkamsetti A."/>
            <person name="Pham P."/>
            <person name="Ruth R."/>
            <person name="San Lucas F."/>
            <person name="Warren J."/>
            <person name="Zhang J."/>
            <person name="Zhao Z."/>
            <person name="Zhou C."/>
            <person name="Zhu D."/>
            <person name="Lee S."/>
            <person name="Bess C."/>
            <person name="Blankenburg K."/>
            <person name="Forbes L."/>
            <person name="Fu Q."/>
            <person name="Gubbala S."/>
            <person name="Hirani K."/>
            <person name="Jayaseelan J.C."/>
            <person name="Lara F."/>
            <person name="Munidasa M."/>
            <person name="Palculict T."/>
            <person name="Patil S."/>
            <person name="Pu L.-L."/>
            <person name="Saada N."/>
            <person name="Tang L."/>
            <person name="Weissenberger G."/>
            <person name="Zhu Y."/>
            <person name="Hemphill L."/>
            <person name="Shang Y."/>
            <person name="Youmans B."/>
            <person name="Ayvaz T."/>
            <person name="Ross M."/>
            <person name="Santibanez J."/>
            <person name="Aqrawi P."/>
            <person name="Gross S."/>
            <person name="Joshi V."/>
            <person name="Fowler G."/>
            <person name="Nazareth L."/>
            <person name="Reid J."/>
            <person name="Worley K."/>
            <person name="Petrosino J."/>
            <person name="Highlander S."/>
            <person name="Gibbs R."/>
        </authorList>
    </citation>
    <scope>NUCLEOTIDE SEQUENCE [LARGE SCALE GENOMIC DNA]</scope>
    <source>
        <strain evidence="2 3">ATCC 23263</strain>
    </source>
</reference>
<accession>E6MEB1</accession>
<comment type="caution">
    <text evidence="2">The sequence shown here is derived from an EMBL/GenBank/DDBJ whole genome shotgun (WGS) entry which is preliminary data.</text>
</comment>
<dbReference type="eggNOG" id="COG3404">
    <property type="taxonomic scope" value="Bacteria"/>
</dbReference>
<dbReference type="GO" id="GO:0016740">
    <property type="term" value="F:transferase activity"/>
    <property type="evidence" value="ECO:0007669"/>
    <property type="project" value="UniProtKB-KW"/>
</dbReference>
<dbReference type="EMBL" id="AEQN01000007">
    <property type="protein sequence ID" value="EFV02436.1"/>
    <property type="molecule type" value="Genomic_DNA"/>
</dbReference>
<dbReference type="Gene3D" id="1.20.120.680">
    <property type="entry name" value="Formiminotetrahydrofolate cyclodeaminase monomer, up-and-down helical bundle"/>
    <property type="match status" value="1"/>
</dbReference>
<keyword evidence="3" id="KW-1185">Reference proteome</keyword>
<protein>
    <submittedName>
        <fullName evidence="2">Formiminotransferase-cyclodeaminase</fullName>
    </submittedName>
</protein>
<dbReference type="InterPro" id="IPR036178">
    <property type="entry name" value="Formintransfe-cycloase-like_sf"/>
</dbReference>
<keyword evidence="2" id="KW-0808">Transferase</keyword>
<name>E6MEB1_9FIRM</name>
<dbReference type="RefSeq" id="WP_006597763.1">
    <property type="nucleotide sequence ID" value="NZ_GL622359.1"/>
</dbReference>
<evidence type="ECO:0000313" key="2">
    <source>
        <dbReference type="EMBL" id="EFV02436.1"/>
    </source>
</evidence>
<dbReference type="Pfam" id="PF04961">
    <property type="entry name" value="FTCD_C"/>
    <property type="match status" value="1"/>
</dbReference>
<evidence type="ECO:0000313" key="3">
    <source>
        <dbReference type="Proteomes" id="UP000004754"/>
    </source>
</evidence>